<dbReference type="Pfam" id="PF00437">
    <property type="entry name" value="T2SSE"/>
    <property type="match status" value="1"/>
</dbReference>
<dbReference type="SUPFAM" id="SSF52540">
    <property type="entry name" value="P-loop containing nucleoside triphosphate hydrolases"/>
    <property type="match status" value="1"/>
</dbReference>
<dbReference type="OrthoDB" id="9808272at2"/>
<dbReference type="GO" id="GO:0005524">
    <property type="term" value="F:ATP binding"/>
    <property type="evidence" value="ECO:0007669"/>
    <property type="project" value="InterPro"/>
</dbReference>
<sequence length="376" mass="41652">MLTKGAAFMEFLDLLSTAVYMQASDIILKPDLLPVARVHGELRLMEGSRIFVGRELEESVKALLNLDDDEDSAGRVPDPMANERLQRWMEQKSLDFSFFLRDVGRFRVHVFMERGKWCVVARTIPNEIRSLEELGLPERLFDLVRQPRGLFLVTGPTGSGKSTTLNTLVNYLNENFAKHIVTIEDPIEFHHKNLRSVISQREVGSDTISFRQALKDSLRENPDVILVGEMRDPETIGAAITAAETGHLVLGTLHTKGGPETVSRILDAFPAEQQAQVTVQLASNLVGVVSQQLVPRSDQPGRIAAYELLTNSPAVSNIILARKSAGQMRADLSAAREVFTPMDMSLATLVKQGKISMAAAEARAYDVAEVRRFCAL</sequence>
<dbReference type="InterPro" id="IPR006321">
    <property type="entry name" value="PilT/PilU"/>
</dbReference>
<dbReference type="CDD" id="cd01131">
    <property type="entry name" value="PilT"/>
    <property type="match status" value="1"/>
</dbReference>
<dbReference type="NCBIfam" id="TIGR01420">
    <property type="entry name" value="pilT_fam"/>
    <property type="match status" value="1"/>
</dbReference>
<dbReference type="Proteomes" id="UP000265341">
    <property type="component" value="Unassembled WGS sequence"/>
</dbReference>
<evidence type="ECO:0000256" key="1">
    <source>
        <dbReference type="ARBA" id="ARBA00006611"/>
    </source>
</evidence>
<dbReference type="RefSeq" id="WP_119280215.1">
    <property type="nucleotide sequence ID" value="NZ_QWLA01000098.1"/>
</dbReference>
<dbReference type="InterPro" id="IPR050921">
    <property type="entry name" value="T4SS_GSP_E_ATPase"/>
</dbReference>
<evidence type="ECO:0000259" key="2">
    <source>
        <dbReference type="PROSITE" id="PS00662"/>
    </source>
</evidence>
<dbReference type="AlphaFoldDB" id="A0A399EGF1"/>
<evidence type="ECO:0000313" key="3">
    <source>
        <dbReference type="EMBL" id="RIH82643.1"/>
    </source>
</evidence>
<dbReference type="PANTHER" id="PTHR30486:SF16">
    <property type="entry name" value="TWITCHING MOTILITY PROTEIN PILT"/>
    <property type="match status" value="1"/>
</dbReference>
<reference evidence="3 4" key="1">
    <citation type="submission" date="2018-08" db="EMBL/GenBank/DDBJ databases">
        <title>Meiothermus roseus NBRC 110900 genome sequencing project.</title>
        <authorList>
            <person name="Da Costa M.S."/>
            <person name="Albuquerque L."/>
            <person name="Raposo P."/>
            <person name="Froufe H.J.C."/>
            <person name="Barroso C.S."/>
            <person name="Egas C."/>
        </authorList>
    </citation>
    <scope>NUCLEOTIDE SEQUENCE [LARGE SCALE GENOMIC DNA]</scope>
    <source>
        <strain evidence="3 4">NBRC 110900</strain>
    </source>
</reference>
<dbReference type="Gene3D" id="3.40.50.300">
    <property type="entry name" value="P-loop containing nucleotide triphosphate hydrolases"/>
    <property type="match status" value="1"/>
</dbReference>
<dbReference type="PROSITE" id="PS00662">
    <property type="entry name" value="T2SP_E"/>
    <property type="match status" value="1"/>
</dbReference>
<accession>A0A399EGF1</accession>
<dbReference type="GO" id="GO:0016887">
    <property type="term" value="F:ATP hydrolysis activity"/>
    <property type="evidence" value="ECO:0007669"/>
    <property type="project" value="InterPro"/>
</dbReference>
<dbReference type="Gene3D" id="3.30.450.90">
    <property type="match status" value="1"/>
</dbReference>
<dbReference type="InterPro" id="IPR027417">
    <property type="entry name" value="P-loop_NTPase"/>
</dbReference>
<feature type="domain" description="Bacterial type II secretion system protein E" evidence="2">
    <location>
        <begin position="218"/>
        <end position="232"/>
    </location>
</feature>
<keyword evidence="4" id="KW-1185">Reference proteome</keyword>
<protein>
    <submittedName>
        <fullName evidence="3">Twitching mobility protein</fullName>
    </submittedName>
</protein>
<evidence type="ECO:0000313" key="4">
    <source>
        <dbReference type="Proteomes" id="UP000265341"/>
    </source>
</evidence>
<gene>
    <name evidence="3" type="primary">pilT_4</name>
    <name evidence="3" type="ORF">Mrose_03316</name>
</gene>
<proteinExistence type="inferred from homology"/>
<comment type="similarity">
    <text evidence="1">Belongs to the GSP E family.</text>
</comment>
<dbReference type="EMBL" id="QWLA01000098">
    <property type="protein sequence ID" value="RIH82643.1"/>
    <property type="molecule type" value="Genomic_DNA"/>
</dbReference>
<dbReference type="InterPro" id="IPR001482">
    <property type="entry name" value="T2SS/T4SS_dom"/>
</dbReference>
<name>A0A399EGF1_9DEIN</name>
<organism evidence="3 4">
    <name type="scientific">Calidithermus roseus</name>
    <dbReference type="NCBI Taxonomy" id="1644118"/>
    <lineage>
        <taxon>Bacteria</taxon>
        <taxon>Thermotogati</taxon>
        <taxon>Deinococcota</taxon>
        <taxon>Deinococci</taxon>
        <taxon>Thermales</taxon>
        <taxon>Thermaceae</taxon>
        <taxon>Calidithermus</taxon>
    </lineage>
</organism>
<comment type="caution">
    <text evidence="3">The sequence shown here is derived from an EMBL/GenBank/DDBJ whole genome shotgun (WGS) entry which is preliminary data.</text>
</comment>
<dbReference type="PANTHER" id="PTHR30486">
    <property type="entry name" value="TWITCHING MOTILITY PROTEIN PILT"/>
    <property type="match status" value="1"/>
</dbReference>